<dbReference type="GO" id="GO:0000271">
    <property type="term" value="P:polysaccharide biosynthetic process"/>
    <property type="evidence" value="ECO:0007669"/>
    <property type="project" value="UniProtKB-KW"/>
</dbReference>
<dbReference type="AlphaFoldDB" id="U2Z7L6"/>
<protein>
    <submittedName>
        <fullName evidence="5">Undecaprenyl-phosphate galactosephosphotransferase</fullName>
    </submittedName>
</protein>
<feature type="domain" description="Bacterial sugar transferase" evidence="4">
    <location>
        <begin position="41"/>
        <end position="188"/>
    </location>
</feature>
<evidence type="ECO:0000256" key="2">
    <source>
        <dbReference type="ARBA" id="ARBA00023169"/>
    </source>
</evidence>
<dbReference type="EMBL" id="BATB01000058">
    <property type="protein sequence ID" value="GAD57057.1"/>
    <property type="molecule type" value="Genomic_DNA"/>
</dbReference>
<keyword evidence="5" id="KW-0808">Transferase</keyword>
<evidence type="ECO:0000313" key="6">
    <source>
        <dbReference type="Proteomes" id="UP000016566"/>
    </source>
</evidence>
<evidence type="ECO:0000256" key="3">
    <source>
        <dbReference type="SAM" id="Phobius"/>
    </source>
</evidence>
<gene>
    <name evidence="5" type="ORF">MBELCI_3109</name>
</gene>
<proteinExistence type="inferred from homology"/>
<feature type="transmembrane region" description="Helical" evidence="3">
    <location>
        <begin position="45"/>
        <end position="68"/>
    </location>
</feature>
<dbReference type="STRING" id="1337093.MBELCI_3109"/>
<keyword evidence="3" id="KW-0472">Membrane</keyword>
<dbReference type="InterPro" id="IPR003362">
    <property type="entry name" value="Bact_transf"/>
</dbReference>
<dbReference type="Pfam" id="PF02397">
    <property type="entry name" value="Bac_transf"/>
    <property type="match status" value="1"/>
</dbReference>
<dbReference type="PANTHER" id="PTHR30576">
    <property type="entry name" value="COLANIC BIOSYNTHESIS UDP-GLUCOSE LIPID CARRIER TRANSFERASE"/>
    <property type="match status" value="1"/>
</dbReference>
<name>U2Z7L6_9RHOB</name>
<evidence type="ECO:0000256" key="1">
    <source>
        <dbReference type="ARBA" id="ARBA00006464"/>
    </source>
</evidence>
<keyword evidence="2" id="KW-0270">Exopolysaccharide synthesis</keyword>
<organism evidence="5 6">
    <name type="scientific">Limimaricola cinnabarinus LL-001</name>
    <dbReference type="NCBI Taxonomy" id="1337093"/>
    <lineage>
        <taxon>Bacteria</taxon>
        <taxon>Pseudomonadati</taxon>
        <taxon>Pseudomonadota</taxon>
        <taxon>Alphaproteobacteria</taxon>
        <taxon>Rhodobacterales</taxon>
        <taxon>Paracoccaceae</taxon>
        <taxon>Limimaricola</taxon>
    </lineage>
</organism>
<keyword evidence="3" id="KW-1133">Transmembrane helix</keyword>
<dbReference type="eggNOG" id="COG2148">
    <property type="taxonomic scope" value="Bacteria"/>
</dbReference>
<dbReference type="PANTHER" id="PTHR30576:SF0">
    <property type="entry name" value="UNDECAPRENYL-PHOSPHATE N-ACETYLGALACTOSAMINYL 1-PHOSPHATE TRANSFERASE-RELATED"/>
    <property type="match status" value="1"/>
</dbReference>
<sequence>MGLAGLSGIGTISAPRPDLMRPRRRSRLAIGFLPRSRAIYRAYNMLIALVLLLLILPLGTMIALALLITQGRPIFFRGARIGEGGETFGIFKYRTLDSAKAAILTSDRVLPAGSGLETPLGLFLRETRLDELPQLFNVLRGDMNMCGPRPVRAEIAAINAAEIPGYEARFSVKPGMIGPAQAFMSHGTSKAIRSRLNNKICRSPVSYRGEIYLITIVAACVLARTGARLLRYARSLRRRSEEERLRIGLPGGRPVQFVAPCGTVREVEWIDETALRLRGKESPLPLRKGRLILNLPNGQARGVNVSLCEASGNMPESGQLHSYRPMSAFGEHILSRYFFQKVVVPHRSEFLAAQFARLLRDHKMLRS</sequence>
<comment type="caution">
    <text evidence="5">The sequence shown here is derived from an EMBL/GenBank/DDBJ whole genome shotgun (WGS) entry which is preliminary data.</text>
</comment>
<dbReference type="Proteomes" id="UP000016566">
    <property type="component" value="Unassembled WGS sequence"/>
</dbReference>
<reference evidence="5" key="1">
    <citation type="journal article" date="2013" name="Genome Announc.">
        <title>Draft Genome Sequence of Loktanella cinnabarina LL-001T, Isolated from Deep-Sea Floor Sediment.</title>
        <authorList>
            <person name="Nishi S."/>
            <person name="Tsubouchi T."/>
            <person name="Takaki Y."/>
            <person name="Koyanagi R."/>
            <person name="Satoh N."/>
            <person name="Maruyama T."/>
            <person name="Hatada Y."/>
        </authorList>
    </citation>
    <scope>NUCLEOTIDE SEQUENCE [LARGE SCALE GENOMIC DNA]</scope>
    <source>
        <strain evidence="5">LL-001</strain>
    </source>
</reference>
<keyword evidence="3" id="KW-0812">Transmembrane</keyword>
<evidence type="ECO:0000313" key="5">
    <source>
        <dbReference type="EMBL" id="GAD57057.1"/>
    </source>
</evidence>
<accession>U2Z7L6</accession>
<keyword evidence="6" id="KW-1185">Reference proteome</keyword>
<dbReference type="GO" id="GO:0016780">
    <property type="term" value="F:phosphotransferase activity, for other substituted phosphate groups"/>
    <property type="evidence" value="ECO:0007669"/>
    <property type="project" value="TreeGrafter"/>
</dbReference>
<comment type="similarity">
    <text evidence="1">Belongs to the bacterial sugar transferase family.</text>
</comment>
<evidence type="ECO:0000259" key="4">
    <source>
        <dbReference type="Pfam" id="PF02397"/>
    </source>
</evidence>